<comment type="caution">
    <text evidence="2">The sequence shown here is derived from an EMBL/GenBank/DDBJ whole genome shotgun (WGS) entry which is preliminary data.</text>
</comment>
<feature type="compositionally biased region" description="Basic residues" evidence="1">
    <location>
        <begin position="1"/>
        <end position="10"/>
    </location>
</feature>
<evidence type="ECO:0000313" key="3">
    <source>
        <dbReference type="Proteomes" id="UP000762676"/>
    </source>
</evidence>
<evidence type="ECO:0000256" key="1">
    <source>
        <dbReference type="SAM" id="MobiDB-lite"/>
    </source>
</evidence>
<reference evidence="2 3" key="1">
    <citation type="journal article" date="2021" name="Elife">
        <title>Chloroplast acquisition without the gene transfer in kleptoplastic sea slugs, Plakobranchus ocellatus.</title>
        <authorList>
            <person name="Maeda T."/>
            <person name="Takahashi S."/>
            <person name="Yoshida T."/>
            <person name="Shimamura S."/>
            <person name="Takaki Y."/>
            <person name="Nagai Y."/>
            <person name="Toyoda A."/>
            <person name="Suzuki Y."/>
            <person name="Arimoto A."/>
            <person name="Ishii H."/>
            <person name="Satoh N."/>
            <person name="Nishiyama T."/>
            <person name="Hasebe M."/>
            <person name="Maruyama T."/>
            <person name="Minagawa J."/>
            <person name="Obokata J."/>
            <person name="Shigenobu S."/>
        </authorList>
    </citation>
    <scope>NUCLEOTIDE SEQUENCE [LARGE SCALE GENOMIC DNA]</scope>
</reference>
<sequence>MQSNGRKRSCHYYPRARTGASRPRKLSKLDAGKEGDEKTVDNNTSAAVFRNDRVVVPPIVPVATHHNRWAKSKFLNHSKINTDYSILMKYL</sequence>
<protein>
    <recommendedName>
        <fullName evidence="4">PiggyBac transposable element-derived protein domain-containing protein</fullName>
    </recommendedName>
</protein>
<evidence type="ECO:0008006" key="4">
    <source>
        <dbReference type="Google" id="ProtNLM"/>
    </source>
</evidence>
<dbReference type="AlphaFoldDB" id="A0AAV4FWC0"/>
<gene>
    <name evidence="2" type="ORF">ElyMa_002232000</name>
</gene>
<name>A0AAV4FWC0_9GAST</name>
<dbReference type="Proteomes" id="UP000762676">
    <property type="component" value="Unassembled WGS sequence"/>
</dbReference>
<feature type="region of interest" description="Disordered" evidence="1">
    <location>
        <begin position="1"/>
        <end position="41"/>
    </location>
</feature>
<keyword evidence="3" id="KW-1185">Reference proteome</keyword>
<dbReference type="EMBL" id="BMAT01004630">
    <property type="protein sequence ID" value="GFR77236.1"/>
    <property type="molecule type" value="Genomic_DNA"/>
</dbReference>
<feature type="compositionally biased region" description="Basic and acidic residues" evidence="1">
    <location>
        <begin position="27"/>
        <end position="40"/>
    </location>
</feature>
<accession>A0AAV4FWC0</accession>
<proteinExistence type="predicted"/>
<evidence type="ECO:0000313" key="2">
    <source>
        <dbReference type="EMBL" id="GFR77236.1"/>
    </source>
</evidence>
<organism evidence="2 3">
    <name type="scientific">Elysia marginata</name>
    <dbReference type="NCBI Taxonomy" id="1093978"/>
    <lineage>
        <taxon>Eukaryota</taxon>
        <taxon>Metazoa</taxon>
        <taxon>Spiralia</taxon>
        <taxon>Lophotrochozoa</taxon>
        <taxon>Mollusca</taxon>
        <taxon>Gastropoda</taxon>
        <taxon>Heterobranchia</taxon>
        <taxon>Euthyneura</taxon>
        <taxon>Panpulmonata</taxon>
        <taxon>Sacoglossa</taxon>
        <taxon>Placobranchoidea</taxon>
        <taxon>Plakobranchidae</taxon>
        <taxon>Elysia</taxon>
    </lineage>
</organism>